<feature type="compositionally biased region" description="Low complexity" evidence="1">
    <location>
        <begin position="35"/>
        <end position="51"/>
    </location>
</feature>
<dbReference type="EMBL" id="AP023439">
    <property type="protein sequence ID" value="BCL20357.1"/>
    <property type="molecule type" value="Genomic_DNA"/>
</dbReference>
<evidence type="ECO:0000256" key="1">
    <source>
        <dbReference type="SAM" id="MobiDB-lite"/>
    </source>
</evidence>
<sequence>MSQRTPAFCRLSSLVTVSSVVYATDAELMAPGSQATAPPTASTANVAATATRRPRGPSRYLVETPMEGSLPLTGAAR</sequence>
<protein>
    <submittedName>
        <fullName evidence="3">Uncharacterized protein</fullName>
    </submittedName>
</protein>
<gene>
    <name evidence="3" type="ORF">GCM10017668_22000</name>
</gene>
<dbReference type="AlphaFoldDB" id="A0A7G1NF23"/>
<feature type="chain" id="PRO_5028953920" evidence="2">
    <location>
        <begin position="24"/>
        <end position="77"/>
    </location>
</feature>
<organism evidence="3 4">
    <name type="scientific">Streptomyces tuirus</name>
    <dbReference type="NCBI Taxonomy" id="68278"/>
    <lineage>
        <taxon>Bacteria</taxon>
        <taxon>Bacillati</taxon>
        <taxon>Actinomycetota</taxon>
        <taxon>Actinomycetes</taxon>
        <taxon>Kitasatosporales</taxon>
        <taxon>Streptomycetaceae</taxon>
        <taxon>Streptomyces</taxon>
    </lineage>
</organism>
<reference evidence="3 4" key="1">
    <citation type="journal article" date="2014" name="Int. J. Syst. Evol. Microbiol.">
        <title>Complete genome sequence of Corynebacterium casei LMG S-19264T (=DSM 44701T), isolated from a smear-ripened cheese.</title>
        <authorList>
            <consortium name="US DOE Joint Genome Institute (JGI-PGF)"/>
            <person name="Walter F."/>
            <person name="Albersmeier A."/>
            <person name="Kalinowski J."/>
            <person name="Ruckert C."/>
        </authorList>
    </citation>
    <scope>NUCLEOTIDE SEQUENCE [LARGE SCALE GENOMIC DNA]</scope>
    <source>
        <strain evidence="3 4">JCM 4255</strain>
    </source>
</reference>
<proteinExistence type="predicted"/>
<keyword evidence="2" id="KW-0732">Signal</keyword>
<feature type="region of interest" description="Disordered" evidence="1">
    <location>
        <begin position="31"/>
        <end position="77"/>
    </location>
</feature>
<feature type="signal peptide" evidence="2">
    <location>
        <begin position="1"/>
        <end position="23"/>
    </location>
</feature>
<dbReference type="Proteomes" id="UP000516373">
    <property type="component" value="Chromosome"/>
</dbReference>
<dbReference type="KEGG" id="stui:GCM10017668_22000"/>
<name>A0A7G1NF23_9ACTN</name>
<evidence type="ECO:0000313" key="4">
    <source>
        <dbReference type="Proteomes" id="UP000516373"/>
    </source>
</evidence>
<accession>A0A7G1NF23</accession>
<evidence type="ECO:0000313" key="3">
    <source>
        <dbReference type="EMBL" id="BCL20357.1"/>
    </source>
</evidence>
<evidence type="ECO:0000256" key="2">
    <source>
        <dbReference type="SAM" id="SignalP"/>
    </source>
</evidence>